<comment type="subunit">
    <text evidence="7">Homodimer.</text>
</comment>
<evidence type="ECO:0000256" key="7">
    <source>
        <dbReference type="HAMAP-Rule" id="MF_01131"/>
    </source>
</evidence>
<keyword evidence="10" id="KW-1185">Reference proteome</keyword>
<keyword evidence="1 7" id="KW-0963">Cytoplasm</keyword>
<evidence type="ECO:0000256" key="1">
    <source>
        <dbReference type="ARBA" id="ARBA00022490"/>
    </source>
</evidence>
<evidence type="ECO:0000259" key="8">
    <source>
        <dbReference type="SMART" id="SM00881"/>
    </source>
</evidence>
<comment type="subcellular location">
    <subcellularLocation>
        <location evidence="7">Cytoplasm</location>
    </subcellularLocation>
</comment>
<dbReference type="PANTHER" id="PTHR35786">
    <property type="entry name" value="REDOX-SENSING TRANSCRIPTIONAL REPRESSOR REX"/>
    <property type="match status" value="1"/>
</dbReference>
<evidence type="ECO:0000313" key="10">
    <source>
        <dbReference type="Proteomes" id="UP000297597"/>
    </source>
</evidence>
<dbReference type="GO" id="GO:0051775">
    <property type="term" value="P:response to redox state"/>
    <property type="evidence" value="ECO:0007669"/>
    <property type="project" value="InterPro"/>
</dbReference>
<keyword evidence="4 7" id="KW-0520">NAD</keyword>
<dbReference type="HAMAP" id="MF_01131">
    <property type="entry name" value="Rex"/>
    <property type="match status" value="1"/>
</dbReference>
<dbReference type="InterPro" id="IPR036390">
    <property type="entry name" value="WH_DNA-bd_sf"/>
</dbReference>
<dbReference type="NCBIfam" id="NF003994">
    <property type="entry name" value="PRK05472.2-3"/>
    <property type="match status" value="1"/>
</dbReference>
<dbReference type="NCBIfam" id="NF003996">
    <property type="entry name" value="PRK05472.2-5"/>
    <property type="match status" value="1"/>
</dbReference>
<accession>A0A4Y7RC87</accession>
<dbReference type="GO" id="GO:0005737">
    <property type="term" value="C:cytoplasm"/>
    <property type="evidence" value="ECO:0007669"/>
    <property type="project" value="UniProtKB-SubCell"/>
</dbReference>
<dbReference type="NCBIfam" id="NF003989">
    <property type="entry name" value="PRK05472.1-3"/>
    <property type="match status" value="1"/>
</dbReference>
<dbReference type="PANTHER" id="PTHR35786:SF1">
    <property type="entry name" value="REDOX-SENSING TRANSCRIPTIONAL REPRESSOR REX 1"/>
    <property type="match status" value="1"/>
</dbReference>
<dbReference type="Pfam" id="PF02629">
    <property type="entry name" value="CoA_binding"/>
    <property type="match status" value="1"/>
</dbReference>
<sequence>MLSLKFEGGIQVETRKIPEATITRLSQYSKYLERLDYNGIDIVSSSELAEGVGVNSAQVRKDLSYFGEFGTRGIGYNVKDLLNYTLKILGLNRKWPLVLVGAGNVGQALCSFKGFNERGFSIVGVFDNDLTKIGKRIGKLEVFPMEKLPEVIKLHEIKIGIIAVPVRAAQEVADLMIKSGLQAILNFARVTLNIPENIKVKNVDLSVKLEILTFDLVT</sequence>
<evidence type="ECO:0000313" key="9">
    <source>
        <dbReference type="EMBL" id="TEB06436.1"/>
    </source>
</evidence>
<comment type="caution">
    <text evidence="9">The sequence shown here is derived from an EMBL/GenBank/DDBJ whole genome shotgun (WGS) entry which is preliminary data.</text>
</comment>
<comment type="similarity">
    <text evidence="7">Belongs to the transcriptional regulatory Rex family.</text>
</comment>
<dbReference type="InterPro" id="IPR009718">
    <property type="entry name" value="Rex_DNA-bd_C_dom"/>
</dbReference>
<dbReference type="EMBL" id="QFFZ01000094">
    <property type="protein sequence ID" value="TEB06436.1"/>
    <property type="molecule type" value="Genomic_DNA"/>
</dbReference>
<dbReference type="InterPro" id="IPR022876">
    <property type="entry name" value="Tscrpt_rep_Rex"/>
</dbReference>
<evidence type="ECO:0000256" key="5">
    <source>
        <dbReference type="ARBA" id="ARBA00023125"/>
    </source>
</evidence>
<organism evidence="9 10">
    <name type="scientific">Pelotomaculum propionicicum</name>
    <dbReference type="NCBI Taxonomy" id="258475"/>
    <lineage>
        <taxon>Bacteria</taxon>
        <taxon>Bacillati</taxon>
        <taxon>Bacillota</taxon>
        <taxon>Clostridia</taxon>
        <taxon>Eubacteriales</taxon>
        <taxon>Desulfotomaculaceae</taxon>
        <taxon>Pelotomaculum</taxon>
    </lineage>
</organism>
<dbReference type="InterPro" id="IPR003781">
    <property type="entry name" value="CoA-bd"/>
</dbReference>
<keyword evidence="6 7" id="KW-0804">Transcription</keyword>
<dbReference type="InterPro" id="IPR036388">
    <property type="entry name" value="WH-like_DNA-bd_sf"/>
</dbReference>
<keyword evidence="5 7" id="KW-0238">DNA-binding</keyword>
<comment type="function">
    <text evidence="7">Modulates transcription in response to changes in cellular NADH/NAD(+) redox state.</text>
</comment>
<dbReference type="NCBIfam" id="NF003992">
    <property type="entry name" value="PRK05472.2-1"/>
    <property type="match status" value="1"/>
</dbReference>
<protein>
    <recommendedName>
        <fullName evidence="7">Redox-sensing transcriptional repressor Rex</fullName>
    </recommendedName>
</protein>
<keyword evidence="3 7" id="KW-0805">Transcription regulation</keyword>
<feature type="domain" description="CoA-binding" evidence="8">
    <location>
        <begin position="90"/>
        <end position="191"/>
    </location>
</feature>
<dbReference type="AlphaFoldDB" id="A0A4Y7RC87"/>
<dbReference type="NCBIfam" id="NF003993">
    <property type="entry name" value="PRK05472.2-2"/>
    <property type="match status" value="1"/>
</dbReference>
<evidence type="ECO:0000256" key="4">
    <source>
        <dbReference type="ARBA" id="ARBA00023027"/>
    </source>
</evidence>
<dbReference type="InterPro" id="IPR058236">
    <property type="entry name" value="Rex_actinobacterial-type"/>
</dbReference>
<dbReference type="SMART" id="SM00881">
    <property type="entry name" value="CoA_binding"/>
    <property type="match status" value="1"/>
</dbReference>
<dbReference type="Gene3D" id="3.40.50.720">
    <property type="entry name" value="NAD(P)-binding Rossmann-like Domain"/>
    <property type="match status" value="1"/>
</dbReference>
<dbReference type="SUPFAM" id="SSF46785">
    <property type="entry name" value="Winged helix' DNA-binding domain"/>
    <property type="match status" value="1"/>
</dbReference>
<feature type="binding site" evidence="7">
    <location>
        <begin position="101"/>
        <end position="106"/>
    </location>
    <ligand>
        <name>NAD(+)</name>
        <dbReference type="ChEBI" id="CHEBI:57540"/>
    </ligand>
</feature>
<evidence type="ECO:0000256" key="2">
    <source>
        <dbReference type="ARBA" id="ARBA00022491"/>
    </source>
</evidence>
<dbReference type="GO" id="GO:0003700">
    <property type="term" value="F:DNA-binding transcription factor activity"/>
    <property type="evidence" value="ECO:0007669"/>
    <property type="project" value="UniProtKB-UniRule"/>
</dbReference>
<proteinExistence type="inferred from homology"/>
<feature type="DNA-binding region" description="H-T-H motif" evidence="7">
    <location>
        <begin position="27"/>
        <end position="66"/>
    </location>
</feature>
<dbReference type="Pfam" id="PF06971">
    <property type="entry name" value="Put_DNA-bind_N"/>
    <property type="match status" value="1"/>
</dbReference>
<reference evidence="9 10" key="1">
    <citation type="journal article" date="2018" name="Environ. Microbiol.">
        <title>Novel energy conservation strategies and behaviour of Pelotomaculum schinkii driving syntrophic propionate catabolism.</title>
        <authorList>
            <person name="Hidalgo-Ahumada C.A.P."/>
            <person name="Nobu M.K."/>
            <person name="Narihiro T."/>
            <person name="Tamaki H."/>
            <person name="Liu W.T."/>
            <person name="Kamagata Y."/>
            <person name="Stams A.J.M."/>
            <person name="Imachi H."/>
            <person name="Sousa D.Z."/>
        </authorList>
    </citation>
    <scope>NUCLEOTIDE SEQUENCE [LARGE SCALE GENOMIC DNA]</scope>
    <source>
        <strain evidence="9 10">MGP</strain>
    </source>
</reference>
<keyword evidence="2 7" id="KW-0678">Repressor</keyword>
<dbReference type="Gene3D" id="1.10.10.10">
    <property type="entry name" value="Winged helix-like DNA-binding domain superfamily/Winged helix DNA-binding domain"/>
    <property type="match status" value="1"/>
</dbReference>
<name>A0A4Y7RC87_9FIRM</name>
<evidence type="ECO:0000256" key="3">
    <source>
        <dbReference type="ARBA" id="ARBA00023015"/>
    </source>
</evidence>
<dbReference type="NCBIfam" id="NF003995">
    <property type="entry name" value="PRK05472.2-4"/>
    <property type="match status" value="1"/>
</dbReference>
<gene>
    <name evidence="7 9" type="primary">rex</name>
    <name evidence="9" type="ORF">Pmgp_03733</name>
</gene>
<evidence type="ECO:0000256" key="6">
    <source>
        <dbReference type="ARBA" id="ARBA00023163"/>
    </source>
</evidence>
<dbReference type="GO" id="GO:0045892">
    <property type="term" value="P:negative regulation of DNA-templated transcription"/>
    <property type="evidence" value="ECO:0007669"/>
    <property type="project" value="InterPro"/>
</dbReference>
<dbReference type="SUPFAM" id="SSF51735">
    <property type="entry name" value="NAD(P)-binding Rossmann-fold domains"/>
    <property type="match status" value="1"/>
</dbReference>
<dbReference type="Proteomes" id="UP000297597">
    <property type="component" value="Unassembled WGS sequence"/>
</dbReference>
<dbReference type="InterPro" id="IPR036291">
    <property type="entry name" value="NAD(P)-bd_dom_sf"/>
</dbReference>
<dbReference type="GO" id="GO:0003677">
    <property type="term" value="F:DNA binding"/>
    <property type="evidence" value="ECO:0007669"/>
    <property type="project" value="UniProtKB-UniRule"/>
</dbReference>